<evidence type="ECO:0000313" key="4">
    <source>
        <dbReference type="Proteomes" id="UP001431572"/>
    </source>
</evidence>
<sequence>MERQILEAWKRKTRSSVGDISLSAEIASAERVLDYLKQLGVFPSIGLNLPIKTFLEIDPKKA</sequence>
<dbReference type="EMBL" id="JACATZ010000003">
    <property type="protein sequence ID" value="NWJ47306.1"/>
    <property type="molecule type" value="Genomic_DNA"/>
</dbReference>
<protein>
    <submittedName>
        <fullName evidence="1">Uncharacterized protein</fullName>
    </submittedName>
</protein>
<keyword evidence="4" id="KW-1185">Reference proteome</keyword>
<evidence type="ECO:0000313" key="3">
    <source>
        <dbReference type="Proteomes" id="UP000521676"/>
    </source>
</evidence>
<accession>A0A8T7M5K0</accession>
<proteinExistence type="predicted"/>
<dbReference type="Proteomes" id="UP001431572">
    <property type="component" value="Chromosome 2"/>
</dbReference>
<evidence type="ECO:0000313" key="1">
    <source>
        <dbReference type="EMBL" id="NWJ47306.1"/>
    </source>
</evidence>
<evidence type="ECO:0000313" key="2">
    <source>
        <dbReference type="EMBL" id="WJW69224.1"/>
    </source>
</evidence>
<name>A0A8T7M5K0_9CHLR</name>
<dbReference type="AlphaFoldDB" id="A0A8T7M5K0"/>
<dbReference type="RefSeq" id="WP_341471109.1">
    <property type="nucleotide sequence ID" value="NZ_CP128400.1"/>
</dbReference>
<organism evidence="1 3">
    <name type="scientific">Candidatus Chlorohelix allophototropha</name>
    <dbReference type="NCBI Taxonomy" id="3003348"/>
    <lineage>
        <taxon>Bacteria</taxon>
        <taxon>Bacillati</taxon>
        <taxon>Chloroflexota</taxon>
        <taxon>Chloroflexia</taxon>
        <taxon>Candidatus Chloroheliales</taxon>
        <taxon>Candidatus Chloroheliaceae</taxon>
        <taxon>Candidatus Chlorohelix</taxon>
    </lineage>
</organism>
<reference evidence="1 3" key="1">
    <citation type="submission" date="2020-06" db="EMBL/GenBank/DDBJ databases">
        <title>Anoxygenic phototrophic Chloroflexota member uses a Type I reaction center.</title>
        <authorList>
            <person name="Tsuji J.M."/>
            <person name="Shaw N.A."/>
            <person name="Nagashima S."/>
            <person name="Venkiteswaran J."/>
            <person name="Schiff S.L."/>
            <person name="Hanada S."/>
            <person name="Tank M."/>
            <person name="Neufeld J.D."/>
        </authorList>
    </citation>
    <scope>NUCLEOTIDE SEQUENCE [LARGE SCALE GENOMIC DNA]</scope>
    <source>
        <strain evidence="1">L227-S17</strain>
    </source>
</reference>
<gene>
    <name evidence="1" type="ORF">HXX08_15715</name>
    <name evidence="2" type="ORF">OZ401_002824</name>
</gene>
<dbReference type="Proteomes" id="UP000521676">
    <property type="component" value="Unassembled WGS sequence"/>
</dbReference>
<reference evidence="2" key="2">
    <citation type="journal article" date="2024" name="Nature">
        <title>Anoxygenic phototroph of the Chloroflexota uses a type I reaction centre.</title>
        <authorList>
            <person name="Tsuji J.M."/>
            <person name="Shaw N.A."/>
            <person name="Nagashima S."/>
            <person name="Venkiteswaran J.J."/>
            <person name="Schiff S.L."/>
            <person name="Watanabe T."/>
            <person name="Fukui M."/>
            <person name="Hanada S."/>
            <person name="Tank M."/>
            <person name="Neufeld J.D."/>
        </authorList>
    </citation>
    <scope>NUCLEOTIDE SEQUENCE</scope>
    <source>
        <strain evidence="2">L227-S17</strain>
    </source>
</reference>
<dbReference type="EMBL" id="CP128400">
    <property type="protein sequence ID" value="WJW69224.1"/>
    <property type="molecule type" value="Genomic_DNA"/>
</dbReference>